<dbReference type="InterPro" id="IPR000742">
    <property type="entry name" value="EGF"/>
</dbReference>
<feature type="disulfide bond" evidence="6">
    <location>
        <begin position="421"/>
        <end position="430"/>
    </location>
</feature>
<feature type="disulfide bond" evidence="6">
    <location>
        <begin position="147"/>
        <end position="156"/>
    </location>
</feature>
<dbReference type="CDD" id="cd06263">
    <property type="entry name" value="MAM"/>
    <property type="match status" value="1"/>
</dbReference>
<feature type="disulfide bond" evidence="6">
    <location>
        <begin position="330"/>
        <end position="339"/>
    </location>
</feature>
<dbReference type="AlphaFoldDB" id="A0A7I8VCJ4"/>
<evidence type="ECO:0000256" key="3">
    <source>
        <dbReference type="ARBA" id="ARBA00022737"/>
    </source>
</evidence>
<dbReference type="InterPro" id="IPR001881">
    <property type="entry name" value="EGF-like_Ca-bd_dom"/>
</dbReference>
<dbReference type="Pfam" id="PF00008">
    <property type="entry name" value="EGF"/>
    <property type="match status" value="2"/>
</dbReference>
<dbReference type="PANTHER" id="PTHR24049">
    <property type="entry name" value="CRUMBS FAMILY MEMBER"/>
    <property type="match status" value="1"/>
</dbReference>
<gene>
    <name evidence="10" type="ORF">DGYR_LOCUS2961</name>
</gene>
<feature type="disulfide bond" evidence="6">
    <location>
        <begin position="278"/>
        <end position="287"/>
    </location>
</feature>
<feature type="domain" description="EGF-like" evidence="8">
    <location>
        <begin position="205"/>
        <end position="242"/>
    </location>
</feature>
<dbReference type="PROSITE" id="PS50026">
    <property type="entry name" value="EGF_3"/>
    <property type="match status" value="9"/>
</dbReference>
<reference evidence="10 11" key="1">
    <citation type="submission" date="2020-08" db="EMBL/GenBank/DDBJ databases">
        <authorList>
            <person name="Hejnol A."/>
        </authorList>
    </citation>
    <scope>NUCLEOTIDE SEQUENCE [LARGE SCALE GENOMIC DNA]</scope>
</reference>
<feature type="disulfide bond" evidence="6">
    <location>
        <begin position="33"/>
        <end position="50"/>
    </location>
</feature>
<comment type="caution">
    <text evidence="6">Lacks conserved residue(s) required for the propagation of feature annotation.</text>
</comment>
<feature type="signal peptide" evidence="7">
    <location>
        <begin position="1"/>
        <end position="22"/>
    </location>
</feature>
<evidence type="ECO:0000256" key="4">
    <source>
        <dbReference type="ARBA" id="ARBA00023157"/>
    </source>
</evidence>
<dbReference type="GO" id="GO:0032991">
    <property type="term" value="C:protein-containing complex"/>
    <property type="evidence" value="ECO:0007669"/>
    <property type="project" value="TreeGrafter"/>
</dbReference>
<dbReference type="Pfam" id="PF00629">
    <property type="entry name" value="MAM"/>
    <property type="match status" value="1"/>
</dbReference>
<dbReference type="PROSITE" id="PS00022">
    <property type="entry name" value="EGF_1"/>
    <property type="match status" value="9"/>
</dbReference>
<dbReference type="PROSITE" id="PS01186">
    <property type="entry name" value="EGF_2"/>
    <property type="match status" value="2"/>
</dbReference>
<feature type="chain" id="PRO_5029717157" evidence="7">
    <location>
        <begin position="23"/>
        <end position="600"/>
    </location>
</feature>
<evidence type="ECO:0000256" key="1">
    <source>
        <dbReference type="ARBA" id="ARBA00022536"/>
    </source>
</evidence>
<feature type="domain" description="EGF-like" evidence="8">
    <location>
        <begin position="65"/>
        <end position="112"/>
    </location>
</feature>
<evidence type="ECO:0000256" key="7">
    <source>
        <dbReference type="SAM" id="SignalP"/>
    </source>
</evidence>
<dbReference type="InterPro" id="IPR013320">
    <property type="entry name" value="ConA-like_dom_sf"/>
</dbReference>
<proteinExistence type="predicted"/>
<dbReference type="FunFam" id="2.10.25.10:FF:000012">
    <property type="entry name" value="Delta-like protein"/>
    <property type="match status" value="1"/>
</dbReference>
<organism evidence="10 11">
    <name type="scientific">Dimorphilus gyrociliatus</name>
    <dbReference type="NCBI Taxonomy" id="2664684"/>
    <lineage>
        <taxon>Eukaryota</taxon>
        <taxon>Metazoa</taxon>
        <taxon>Spiralia</taxon>
        <taxon>Lophotrochozoa</taxon>
        <taxon>Annelida</taxon>
        <taxon>Polychaeta</taxon>
        <taxon>Polychaeta incertae sedis</taxon>
        <taxon>Dinophilidae</taxon>
        <taxon>Dimorphilus</taxon>
    </lineage>
</organism>
<keyword evidence="3" id="KW-0677">Repeat</keyword>
<dbReference type="PROSITE" id="PS50060">
    <property type="entry name" value="MAM_2"/>
    <property type="match status" value="1"/>
</dbReference>
<keyword evidence="1 6" id="KW-0245">EGF-like domain</keyword>
<dbReference type="InterPro" id="IPR051022">
    <property type="entry name" value="Notch_Cell-Fate_Det"/>
</dbReference>
<feature type="domain" description="EGF-like" evidence="8">
    <location>
        <begin position="24"/>
        <end position="62"/>
    </location>
</feature>
<dbReference type="Proteomes" id="UP000549394">
    <property type="component" value="Unassembled WGS sequence"/>
</dbReference>
<feature type="domain" description="EGF-like" evidence="8">
    <location>
        <begin position="113"/>
        <end position="157"/>
    </location>
</feature>
<dbReference type="SMART" id="SM00181">
    <property type="entry name" value="EGF"/>
    <property type="match status" value="9"/>
</dbReference>
<sequence>MLSKITSILLFGIFSGNIYVYAGPSNPCKMNPCKNGGTCSENGTPWYFNCACPDGFVGTQCEEYATDKCTTSNFCMNGGRCSSYKTSTFGRSSGGYRVSCYCPSNYFGDRCEKKHPCLRNVCQNGAKCVKKYYYNPKDESGMYECICKKGFEGKNCNLPTTAICENNPCKNEGLCYQYRNITTKISDYICDCPEGRIGKNCDDVTVDPCESNPCKNNGVCEAYDDDKFFCKCPDTAYGDRCEHISPCVKNYCNGNGFCIPPFVQLSKYSQQDKPICHCYAQYKGERCEHKDPCFESNPCKNGGICMSKANYTYTPHGQVFNGFLKPTCNCLPIFTGATCEIKSPCLTENPCKNDAQCISRKSYYGPNREQKFYKPSCSCTLDYEGQYCNIKKFDPCEENLCENGATCTPQKYNPRAYDCICSQKFTGKMCENQISKFTILSLDFEKQSSDYTVEASTAYKWLITRGPTRSPATGPSRAHGGIKYIYTEASSPAKQGDITKIITKVFEPEGGACLSFYYHMLGTGIGSLKVVFEDTTGNTLKQWSVNGSQGNYWNKISMDAGSGEQRIVFIATRGSSWSGDIALDDIKLTNENCETDTEEQ</sequence>
<feature type="domain" description="EGF-like" evidence="8">
    <location>
        <begin position="160"/>
        <end position="202"/>
    </location>
</feature>
<feature type="domain" description="EGF-like" evidence="8">
    <location>
        <begin position="243"/>
        <end position="288"/>
    </location>
</feature>
<dbReference type="GO" id="GO:0005509">
    <property type="term" value="F:calcium ion binding"/>
    <property type="evidence" value="ECO:0007669"/>
    <property type="project" value="InterPro"/>
</dbReference>
<name>A0A7I8VCJ4_9ANNE</name>
<dbReference type="Gene3D" id="2.60.120.200">
    <property type="match status" value="1"/>
</dbReference>
<feature type="disulfide bond" evidence="6">
    <location>
        <begin position="52"/>
        <end position="61"/>
    </location>
</feature>
<feature type="disulfide bond" evidence="6">
    <location>
        <begin position="102"/>
        <end position="111"/>
    </location>
</feature>
<dbReference type="SUPFAM" id="SSF49899">
    <property type="entry name" value="Concanavalin A-like lectins/glucanases"/>
    <property type="match status" value="1"/>
</dbReference>
<evidence type="ECO:0000256" key="2">
    <source>
        <dbReference type="ARBA" id="ARBA00022729"/>
    </source>
</evidence>
<dbReference type="SMART" id="SM00179">
    <property type="entry name" value="EGF_CA"/>
    <property type="match status" value="4"/>
</dbReference>
<dbReference type="GO" id="GO:0007157">
    <property type="term" value="P:heterophilic cell-cell adhesion via plasma membrane cell adhesion molecules"/>
    <property type="evidence" value="ECO:0007669"/>
    <property type="project" value="TreeGrafter"/>
</dbReference>
<dbReference type="GO" id="GO:0045197">
    <property type="term" value="P:establishment or maintenance of epithelial cell apical/basal polarity"/>
    <property type="evidence" value="ECO:0007669"/>
    <property type="project" value="TreeGrafter"/>
</dbReference>
<keyword evidence="4 6" id="KW-1015">Disulfide bond</keyword>
<evidence type="ECO:0000256" key="6">
    <source>
        <dbReference type="PROSITE-ProRule" id="PRU00076"/>
    </source>
</evidence>
<keyword evidence="2 7" id="KW-0732">Signal</keyword>
<evidence type="ECO:0000259" key="8">
    <source>
        <dbReference type="PROSITE" id="PS50026"/>
    </source>
</evidence>
<dbReference type="SMART" id="SM00137">
    <property type="entry name" value="MAM"/>
    <property type="match status" value="1"/>
</dbReference>
<evidence type="ECO:0000259" key="9">
    <source>
        <dbReference type="PROSITE" id="PS50060"/>
    </source>
</evidence>
<feature type="domain" description="EGF-like" evidence="8">
    <location>
        <begin position="289"/>
        <end position="340"/>
    </location>
</feature>
<feature type="domain" description="EGF-like" evidence="8">
    <location>
        <begin position="341"/>
        <end position="389"/>
    </location>
</feature>
<evidence type="ECO:0000313" key="10">
    <source>
        <dbReference type="EMBL" id="CAD5114071.1"/>
    </source>
</evidence>
<dbReference type="EMBL" id="CAJFCJ010000005">
    <property type="protein sequence ID" value="CAD5114071.1"/>
    <property type="molecule type" value="Genomic_DNA"/>
</dbReference>
<feature type="disulfide bond" evidence="6">
    <location>
        <begin position="379"/>
        <end position="388"/>
    </location>
</feature>
<dbReference type="OrthoDB" id="412155at2759"/>
<dbReference type="GO" id="GO:0005886">
    <property type="term" value="C:plasma membrane"/>
    <property type="evidence" value="ECO:0007669"/>
    <property type="project" value="TreeGrafter"/>
</dbReference>
<feature type="domain" description="EGF-like" evidence="8">
    <location>
        <begin position="392"/>
        <end position="431"/>
    </location>
</feature>
<feature type="domain" description="MAM" evidence="9">
    <location>
        <begin position="440"/>
        <end position="595"/>
    </location>
</feature>
<protein>
    <submittedName>
        <fullName evidence="10">DgyrCDS3219</fullName>
    </submittedName>
</protein>
<comment type="caution">
    <text evidence="10">The sequence shown here is derived from an EMBL/GenBank/DDBJ whole genome shotgun (WGS) entry which is preliminary data.</text>
</comment>
<dbReference type="Gene3D" id="2.10.25.10">
    <property type="entry name" value="Laminin"/>
    <property type="match status" value="7"/>
</dbReference>
<evidence type="ECO:0000313" key="11">
    <source>
        <dbReference type="Proteomes" id="UP000549394"/>
    </source>
</evidence>
<dbReference type="InterPro" id="IPR000998">
    <property type="entry name" value="MAM_dom"/>
</dbReference>
<accession>A0A7I8VCJ4</accession>
<evidence type="ECO:0000256" key="5">
    <source>
        <dbReference type="ARBA" id="ARBA00023180"/>
    </source>
</evidence>
<dbReference type="SUPFAM" id="SSF57196">
    <property type="entry name" value="EGF/Laminin"/>
    <property type="match status" value="6"/>
</dbReference>
<feature type="disulfide bond" evidence="6">
    <location>
        <begin position="192"/>
        <end position="201"/>
    </location>
</feature>
<feature type="disulfide bond" evidence="6">
    <location>
        <begin position="232"/>
        <end position="241"/>
    </location>
</feature>
<keyword evidence="11" id="KW-1185">Reference proteome</keyword>
<keyword evidence="5" id="KW-0325">Glycoprotein</keyword>